<proteinExistence type="predicted"/>
<gene>
    <name evidence="1" type="ORF">AVEN_148923_1</name>
</gene>
<evidence type="ECO:0000313" key="2">
    <source>
        <dbReference type="Proteomes" id="UP000499080"/>
    </source>
</evidence>
<evidence type="ECO:0000313" key="1">
    <source>
        <dbReference type="EMBL" id="GBM16548.1"/>
    </source>
</evidence>
<protein>
    <submittedName>
        <fullName evidence="1">Uncharacterized protein</fullName>
    </submittedName>
</protein>
<name>A0A4Y2DL37_ARAVE</name>
<dbReference type="OrthoDB" id="6431046at2759"/>
<dbReference type="AlphaFoldDB" id="A0A4Y2DL37"/>
<comment type="caution">
    <text evidence="1">The sequence shown here is derived from an EMBL/GenBank/DDBJ whole genome shotgun (WGS) entry which is preliminary data.</text>
</comment>
<dbReference type="EMBL" id="BGPR01000375">
    <property type="protein sequence ID" value="GBM16548.1"/>
    <property type="molecule type" value="Genomic_DNA"/>
</dbReference>
<dbReference type="Proteomes" id="UP000499080">
    <property type="component" value="Unassembled WGS sequence"/>
</dbReference>
<sequence length="113" mass="12560">MDFMTQIEKLGGCKKWTKWKGQIELLLLHHDVLDLITGDRVKPNDPGIGATTEQWESFESKVTAFKKCDALAQFISDGSMDNANVELTSTCDSAKSTWDKLNSTYELSSGQAL</sequence>
<accession>A0A4Y2DL37</accession>
<reference evidence="1 2" key="1">
    <citation type="journal article" date="2019" name="Sci. Rep.">
        <title>Orb-weaving spider Araneus ventricosus genome elucidates the spidroin gene catalogue.</title>
        <authorList>
            <person name="Kono N."/>
            <person name="Nakamura H."/>
            <person name="Ohtoshi R."/>
            <person name="Moran D.A.P."/>
            <person name="Shinohara A."/>
            <person name="Yoshida Y."/>
            <person name="Fujiwara M."/>
            <person name="Mori M."/>
            <person name="Tomita M."/>
            <person name="Arakawa K."/>
        </authorList>
    </citation>
    <scope>NUCLEOTIDE SEQUENCE [LARGE SCALE GENOMIC DNA]</scope>
</reference>
<organism evidence="1 2">
    <name type="scientific">Araneus ventricosus</name>
    <name type="common">Orbweaver spider</name>
    <name type="synonym">Epeira ventricosa</name>
    <dbReference type="NCBI Taxonomy" id="182803"/>
    <lineage>
        <taxon>Eukaryota</taxon>
        <taxon>Metazoa</taxon>
        <taxon>Ecdysozoa</taxon>
        <taxon>Arthropoda</taxon>
        <taxon>Chelicerata</taxon>
        <taxon>Arachnida</taxon>
        <taxon>Araneae</taxon>
        <taxon>Araneomorphae</taxon>
        <taxon>Entelegynae</taxon>
        <taxon>Araneoidea</taxon>
        <taxon>Araneidae</taxon>
        <taxon>Araneus</taxon>
    </lineage>
</organism>
<keyword evidence="2" id="KW-1185">Reference proteome</keyword>